<evidence type="ECO:0000313" key="3">
    <source>
        <dbReference type="Proteomes" id="UP000006352"/>
    </source>
</evidence>
<dbReference type="PANTHER" id="PTHR40465:SF1">
    <property type="entry name" value="DUF6534 DOMAIN-CONTAINING PROTEIN"/>
    <property type="match status" value="1"/>
</dbReference>
<proteinExistence type="predicted"/>
<name>J4IAS8_9APHY</name>
<dbReference type="GeneID" id="24098347"/>
<evidence type="ECO:0000313" key="2">
    <source>
        <dbReference type="EMBL" id="CCM03436.1"/>
    </source>
</evidence>
<feature type="transmembrane region" description="Helical" evidence="1">
    <location>
        <begin position="50"/>
        <end position="74"/>
    </location>
</feature>
<keyword evidence="3" id="KW-1185">Reference proteome</keyword>
<protein>
    <submittedName>
        <fullName evidence="2">Uncharacterized protein</fullName>
    </submittedName>
</protein>
<dbReference type="AlphaFoldDB" id="J4IAS8"/>
<gene>
    <name evidence="2" type="ORF">FIBRA_05569</name>
</gene>
<dbReference type="OrthoDB" id="2800965at2759"/>
<accession>J4IAS8</accession>
<dbReference type="RefSeq" id="XP_012182719.1">
    <property type="nucleotide sequence ID" value="XM_012327329.1"/>
</dbReference>
<keyword evidence="1" id="KW-0472">Membrane</keyword>
<dbReference type="Proteomes" id="UP000006352">
    <property type="component" value="Unassembled WGS sequence"/>
</dbReference>
<organism evidence="2 3">
    <name type="scientific">Fibroporia radiculosa</name>
    <dbReference type="NCBI Taxonomy" id="599839"/>
    <lineage>
        <taxon>Eukaryota</taxon>
        <taxon>Fungi</taxon>
        <taxon>Dikarya</taxon>
        <taxon>Basidiomycota</taxon>
        <taxon>Agaricomycotina</taxon>
        <taxon>Agaricomycetes</taxon>
        <taxon>Polyporales</taxon>
        <taxon>Fibroporiaceae</taxon>
        <taxon>Fibroporia</taxon>
    </lineage>
</organism>
<dbReference type="InParanoid" id="J4IAS8"/>
<reference evidence="2 3" key="1">
    <citation type="journal article" date="2012" name="Appl. Environ. Microbiol.">
        <title>Short-read sequencing for genomic analysis of the brown rot fungus Fibroporia radiculosa.</title>
        <authorList>
            <person name="Tang J.D."/>
            <person name="Perkins A.D."/>
            <person name="Sonstegard T.S."/>
            <person name="Schroeder S.G."/>
            <person name="Burgess S.C."/>
            <person name="Diehl S.V."/>
        </authorList>
    </citation>
    <scope>NUCLEOTIDE SEQUENCE [LARGE SCALE GENOMIC DNA]</scope>
    <source>
        <strain evidence="2 3">TFFH 294</strain>
    </source>
</reference>
<evidence type="ECO:0000256" key="1">
    <source>
        <dbReference type="SAM" id="Phobius"/>
    </source>
</evidence>
<keyword evidence="1" id="KW-1133">Transmembrane helix</keyword>
<sequence length="118" mass="13460">MTGPNLGLDSSMGCFFIGVLFAIMFYGFTCAQVLYYVWRYPKDQMWLKTMVAVLWLLDTATTIFDVVFIWHYVVGGHADIFTLLSLPSAGAAEYGLAVRFYTSMRSSICDELTLRRQR</sequence>
<dbReference type="EMBL" id="HE797114">
    <property type="protein sequence ID" value="CCM03436.1"/>
    <property type="molecule type" value="Genomic_DNA"/>
</dbReference>
<keyword evidence="1" id="KW-0812">Transmembrane</keyword>
<feature type="transmembrane region" description="Helical" evidence="1">
    <location>
        <begin position="15"/>
        <end position="38"/>
    </location>
</feature>
<feature type="transmembrane region" description="Helical" evidence="1">
    <location>
        <begin position="80"/>
        <end position="98"/>
    </location>
</feature>
<dbReference type="HOGENOM" id="CLU_2073182_0_0_1"/>
<dbReference type="PANTHER" id="PTHR40465">
    <property type="entry name" value="CHROMOSOME 1, WHOLE GENOME SHOTGUN SEQUENCE"/>
    <property type="match status" value="1"/>
</dbReference>